<evidence type="ECO:0000313" key="1">
    <source>
        <dbReference type="EMBL" id="KPK73642.1"/>
    </source>
</evidence>
<dbReference type="PANTHER" id="PTHR42754">
    <property type="entry name" value="ENDOGLUCANASE"/>
    <property type="match status" value="1"/>
</dbReference>
<evidence type="ECO:0008006" key="3">
    <source>
        <dbReference type="Google" id="ProtNLM"/>
    </source>
</evidence>
<dbReference type="Proteomes" id="UP000051096">
    <property type="component" value="Unassembled WGS sequence"/>
</dbReference>
<accession>A0A0S8GPT5</accession>
<comment type="caution">
    <text evidence="1">The sequence shown here is derived from an EMBL/GenBank/DDBJ whole genome shotgun (WGS) entry which is preliminary data.</text>
</comment>
<dbReference type="AlphaFoldDB" id="A0A0S8GPT5"/>
<protein>
    <recommendedName>
        <fullName evidence="3">Bulb-type lectin domain-containing protein</fullName>
    </recommendedName>
</protein>
<dbReference type="SUPFAM" id="SSF101898">
    <property type="entry name" value="NHL repeat"/>
    <property type="match status" value="1"/>
</dbReference>
<evidence type="ECO:0000313" key="2">
    <source>
        <dbReference type="Proteomes" id="UP000051096"/>
    </source>
</evidence>
<proteinExistence type="predicted"/>
<dbReference type="PANTHER" id="PTHR42754:SF1">
    <property type="entry name" value="LIPOPROTEIN"/>
    <property type="match status" value="1"/>
</dbReference>
<sequence>MKNYICCAFAVVLLLNCSEMEVQWEKSIDILGAGNYSITDISLRHGVYVTGTYWTEDRGPFCITAQYNESGEVVWYAEYGPAGVKATYGRKVLPHHSVAGRNEGVFVHAQVIDSAGYINSALIRYDSLGDIMWVRMAQKAAEESERESMMLVDYDGGIYLAGLRADGDGNISIFVSKYDRDGETMWSTSYLNPDIQFRHIKCDVRERGQFALAGVLEDSRDFGLVRYDDMGHVTRYVRFETSEQEEMLADIEIDPNGTVYMTGMSFSDMTHNDFLTVVYDRENTLLWTQRCDGAGHLDDIPRGMAIDESLHVYVTGSSVNERGIPVIVTVKYDRDGNELWRTTYSRKEGEPAEPHFLDAGFIQFSRGKTFENFAITGTVGDDIVLLSHSTNGFVRWAKVYKPHGKKNRPTALSGNCIAVESITTDKTQATIVKYTKAKQFGIARWD</sequence>
<organism evidence="1 2">
    <name type="scientific">candidate division WOR_3 bacterium SM23_60</name>
    <dbReference type="NCBI Taxonomy" id="1703780"/>
    <lineage>
        <taxon>Bacteria</taxon>
        <taxon>Bacteria division WOR-3</taxon>
    </lineage>
</organism>
<name>A0A0S8GPT5_UNCW3</name>
<dbReference type="EMBL" id="LJUO01000005">
    <property type="protein sequence ID" value="KPK73642.1"/>
    <property type="molecule type" value="Genomic_DNA"/>
</dbReference>
<reference evidence="1 2" key="1">
    <citation type="journal article" date="2015" name="Microbiome">
        <title>Genomic resolution of linkages in carbon, nitrogen, and sulfur cycling among widespread estuary sediment bacteria.</title>
        <authorList>
            <person name="Baker B.J."/>
            <person name="Lazar C.S."/>
            <person name="Teske A.P."/>
            <person name="Dick G.J."/>
        </authorList>
    </citation>
    <scope>NUCLEOTIDE SEQUENCE [LARGE SCALE GENOMIC DNA]</scope>
    <source>
        <strain evidence="1">SM23_60</strain>
    </source>
</reference>
<gene>
    <name evidence="1" type="ORF">AMJ87_01100</name>
</gene>